<keyword evidence="5" id="KW-1185">Reference proteome</keyword>
<keyword evidence="1" id="KW-0547">Nucleotide-binding</keyword>
<comment type="catalytic activity">
    <reaction evidence="1">
        <text>ATP + H2O = ADP + phosphate + H(+)</text>
        <dbReference type="Rhea" id="RHEA:13065"/>
        <dbReference type="ChEBI" id="CHEBI:15377"/>
        <dbReference type="ChEBI" id="CHEBI:15378"/>
        <dbReference type="ChEBI" id="CHEBI:30616"/>
        <dbReference type="ChEBI" id="CHEBI:43474"/>
        <dbReference type="ChEBI" id="CHEBI:456216"/>
        <dbReference type="EC" id="5.6.2.3"/>
    </reaction>
</comment>
<feature type="domain" description="DNA helicase Pif1-like DEAD-box helicase" evidence="3">
    <location>
        <begin position="58"/>
        <end position="133"/>
    </location>
</feature>
<dbReference type="InterPro" id="IPR027417">
    <property type="entry name" value="P-loop_NTPase"/>
</dbReference>
<proteinExistence type="inferred from homology"/>
<feature type="compositionally biased region" description="Basic residues" evidence="2">
    <location>
        <begin position="12"/>
        <end position="21"/>
    </location>
</feature>
<evidence type="ECO:0000259" key="3">
    <source>
        <dbReference type="Pfam" id="PF05970"/>
    </source>
</evidence>
<dbReference type="AlphaFoldDB" id="A0AAV4QMM4"/>
<name>A0AAV4QMM4_CAEEX</name>
<dbReference type="EC" id="5.6.2.3" evidence="1"/>
<accession>A0AAV4QMM4</accession>
<dbReference type="GO" id="GO:0000723">
    <property type="term" value="P:telomere maintenance"/>
    <property type="evidence" value="ECO:0007669"/>
    <property type="project" value="InterPro"/>
</dbReference>
<gene>
    <name evidence="4" type="primary">HaOG212743</name>
    <name evidence="4" type="ORF">CEXT_547391</name>
</gene>
<protein>
    <recommendedName>
        <fullName evidence="1">ATP-dependent DNA helicase</fullName>
        <ecNumber evidence="1">5.6.2.3</ecNumber>
    </recommendedName>
</protein>
<feature type="region of interest" description="Disordered" evidence="2">
    <location>
        <begin position="1"/>
        <end position="21"/>
    </location>
</feature>
<evidence type="ECO:0000313" key="4">
    <source>
        <dbReference type="EMBL" id="GIY09417.1"/>
    </source>
</evidence>
<dbReference type="PANTHER" id="PTHR47642:SF5">
    <property type="entry name" value="ATP-DEPENDENT DNA HELICASE"/>
    <property type="match status" value="1"/>
</dbReference>
<dbReference type="GO" id="GO:0005524">
    <property type="term" value="F:ATP binding"/>
    <property type="evidence" value="ECO:0007669"/>
    <property type="project" value="UniProtKB-KW"/>
</dbReference>
<keyword evidence="1" id="KW-0227">DNA damage</keyword>
<comment type="cofactor">
    <cofactor evidence="1">
        <name>Mg(2+)</name>
        <dbReference type="ChEBI" id="CHEBI:18420"/>
    </cofactor>
</comment>
<evidence type="ECO:0000256" key="1">
    <source>
        <dbReference type="RuleBase" id="RU363044"/>
    </source>
</evidence>
<comment type="similarity">
    <text evidence="1">Belongs to the helicase family.</text>
</comment>
<dbReference type="GO" id="GO:0043139">
    <property type="term" value="F:5'-3' DNA helicase activity"/>
    <property type="evidence" value="ECO:0007669"/>
    <property type="project" value="UniProtKB-EC"/>
</dbReference>
<keyword evidence="1" id="KW-0378">Hydrolase</keyword>
<keyword evidence="1" id="KW-0067">ATP-binding</keyword>
<sequence>MSLTENQNSSGRIRKREKKEKRKLYMKNYRAKNSRTRQKAYRLQQMRQHASEIRRWSYYALHDLLLSATAEKPPNFRFGGINVLLFGDLMQLPPVRGHQVFQQPKHMKPATHLWRQFHLVELKQNMHQQGDTTFIDVHNDSKSWRIYVWAF</sequence>
<evidence type="ECO:0000256" key="2">
    <source>
        <dbReference type="SAM" id="MobiDB-lite"/>
    </source>
</evidence>
<dbReference type="GO" id="GO:0016787">
    <property type="term" value="F:hydrolase activity"/>
    <property type="evidence" value="ECO:0007669"/>
    <property type="project" value="UniProtKB-KW"/>
</dbReference>
<dbReference type="PANTHER" id="PTHR47642">
    <property type="entry name" value="ATP-DEPENDENT DNA HELICASE"/>
    <property type="match status" value="1"/>
</dbReference>
<reference evidence="4 5" key="1">
    <citation type="submission" date="2021-06" db="EMBL/GenBank/DDBJ databases">
        <title>Caerostris extrusa draft genome.</title>
        <authorList>
            <person name="Kono N."/>
            <person name="Arakawa K."/>
        </authorList>
    </citation>
    <scope>NUCLEOTIDE SEQUENCE [LARGE SCALE GENOMIC DNA]</scope>
</reference>
<dbReference type="Gene3D" id="3.40.50.300">
    <property type="entry name" value="P-loop containing nucleotide triphosphate hydrolases"/>
    <property type="match status" value="1"/>
</dbReference>
<dbReference type="SUPFAM" id="SSF52540">
    <property type="entry name" value="P-loop containing nucleoside triphosphate hydrolases"/>
    <property type="match status" value="1"/>
</dbReference>
<keyword evidence="1" id="KW-0234">DNA repair</keyword>
<comment type="caution">
    <text evidence="4">The sequence shown here is derived from an EMBL/GenBank/DDBJ whole genome shotgun (WGS) entry which is preliminary data.</text>
</comment>
<dbReference type="InterPro" id="IPR010285">
    <property type="entry name" value="DNA_helicase_pif1-like_DEAD"/>
</dbReference>
<dbReference type="Pfam" id="PF05970">
    <property type="entry name" value="PIF1"/>
    <property type="match status" value="1"/>
</dbReference>
<feature type="compositionally biased region" description="Polar residues" evidence="2">
    <location>
        <begin position="1"/>
        <end position="11"/>
    </location>
</feature>
<evidence type="ECO:0000313" key="5">
    <source>
        <dbReference type="Proteomes" id="UP001054945"/>
    </source>
</evidence>
<keyword evidence="1 4" id="KW-0347">Helicase</keyword>
<organism evidence="4 5">
    <name type="scientific">Caerostris extrusa</name>
    <name type="common">Bark spider</name>
    <name type="synonym">Caerostris bankana</name>
    <dbReference type="NCBI Taxonomy" id="172846"/>
    <lineage>
        <taxon>Eukaryota</taxon>
        <taxon>Metazoa</taxon>
        <taxon>Ecdysozoa</taxon>
        <taxon>Arthropoda</taxon>
        <taxon>Chelicerata</taxon>
        <taxon>Arachnida</taxon>
        <taxon>Araneae</taxon>
        <taxon>Araneomorphae</taxon>
        <taxon>Entelegynae</taxon>
        <taxon>Araneoidea</taxon>
        <taxon>Araneidae</taxon>
        <taxon>Caerostris</taxon>
    </lineage>
</organism>
<dbReference type="GO" id="GO:0006281">
    <property type="term" value="P:DNA repair"/>
    <property type="evidence" value="ECO:0007669"/>
    <property type="project" value="UniProtKB-KW"/>
</dbReference>
<dbReference type="Proteomes" id="UP001054945">
    <property type="component" value="Unassembled WGS sequence"/>
</dbReference>
<dbReference type="InterPro" id="IPR051055">
    <property type="entry name" value="PIF1_helicase"/>
</dbReference>
<keyword evidence="1" id="KW-0233">DNA recombination</keyword>
<dbReference type="EMBL" id="BPLR01006377">
    <property type="protein sequence ID" value="GIY09417.1"/>
    <property type="molecule type" value="Genomic_DNA"/>
</dbReference>
<dbReference type="GO" id="GO:0006310">
    <property type="term" value="P:DNA recombination"/>
    <property type="evidence" value="ECO:0007669"/>
    <property type="project" value="UniProtKB-KW"/>
</dbReference>